<dbReference type="OrthoDB" id="1494023at2"/>
<reference evidence="1 2" key="1">
    <citation type="submission" date="2016-10" db="EMBL/GenBank/DDBJ databases">
        <authorList>
            <person name="de Groot N.N."/>
        </authorList>
    </citation>
    <scope>NUCLEOTIDE SEQUENCE [LARGE SCALE GENOMIC DNA]</scope>
    <source>
        <strain evidence="1 2">DSM 25186</strain>
    </source>
</reference>
<gene>
    <name evidence="1" type="ORF">SAMN05421823_104385</name>
</gene>
<dbReference type="EMBL" id="FNFO01000004">
    <property type="protein sequence ID" value="SDL10410.1"/>
    <property type="molecule type" value="Genomic_DNA"/>
</dbReference>
<name>A0A1G9HBT5_9BACT</name>
<proteinExistence type="predicted"/>
<dbReference type="AlphaFoldDB" id="A0A1G9HBT5"/>
<organism evidence="1 2">
    <name type="scientific">Catalinimonas alkaloidigena</name>
    <dbReference type="NCBI Taxonomy" id="1075417"/>
    <lineage>
        <taxon>Bacteria</taxon>
        <taxon>Pseudomonadati</taxon>
        <taxon>Bacteroidota</taxon>
        <taxon>Cytophagia</taxon>
        <taxon>Cytophagales</taxon>
        <taxon>Catalimonadaceae</taxon>
        <taxon>Catalinimonas</taxon>
    </lineage>
</organism>
<evidence type="ECO:0000313" key="1">
    <source>
        <dbReference type="EMBL" id="SDL10410.1"/>
    </source>
</evidence>
<dbReference type="Proteomes" id="UP000198510">
    <property type="component" value="Unassembled WGS sequence"/>
</dbReference>
<dbReference type="STRING" id="1075417.SAMN05421823_104385"/>
<protein>
    <submittedName>
        <fullName evidence="1">Uncharacterized protein</fullName>
    </submittedName>
</protein>
<evidence type="ECO:0000313" key="2">
    <source>
        <dbReference type="Proteomes" id="UP000198510"/>
    </source>
</evidence>
<accession>A0A1G9HBT5</accession>
<keyword evidence="2" id="KW-1185">Reference proteome</keyword>
<sequence>MIYWLASIFLLVGLATSCQQRTTESLEGYWESYGLDTTQNAYFPFELHFKRDTLNMIAPSYFMHQAKYVAEDDHLLLTLADNSKTNISFTLEADSVLYFEGRKFQKIAPEIFTSVPRYHLIGYKTNHLLPNDHQASSIHLIKYHGKTKAVLNDVVADLASIAPFLSCNDCHSLPPVHLYLGDHLEFRDLLNAYKWIAAVGGRQVTLITAHKGLDEFYKAKDYINIADSLMIKLFEAEGMPPFPPHPKSTHVSRTVLTIKDTTDFEKLTSVEDSSYYLIQVDDRIAIIDYLKLIERMQDNPYLDRKIVRRKLLTKPAN</sequence>